<protein>
    <submittedName>
        <fullName evidence="2">Uncharacterized protein</fullName>
    </submittedName>
</protein>
<keyword evidence="1" id="KW-0812">Transmembrane</keyword>
<evidence type="ECO:0000313" key="2">
    <source>
        <dbReference type="EMBL" id="QQR92252.1"/>
    </source>
</evidence>
<keyword evidence="1" id="KW-0472">Membrane</keyword>
<evidence type="ECO:0000256" key="1">
    <source>
        <dbReference type="SAM" id="Phobius"/>
    </source>
</evidence>
<reference evidence="2" key="1">
    <citation type="submission" date="2020-11" db="EMBL/GenBank/DDBJ databases">
        <title>Connecting structure to function with the recovery of over 1000 high-quality activated sludge metagenome-assembled genomes encoding full-length rRNA genes using long-read sequencing.</title>
        <authorList>
            <person name="Singleton C.M."/>
            <person name="Petriglieri F."/>
            <person name="Kristensen J.M."/>
            <person name="Kirkegaard R.H."/>
            <person name="Michaelsen T.Y."/>
            <person name="Andersen M.H."/>
            <person name="Karst S.M."/>
            <person name="Dueholm M.S."/>
            <person name="Nielsen P.H."/>
            <person name="Albertsen M."/>
        </authorList>
    </citation>
    <scope>NUCLEOTIDE SEQUENCE</scope>
    <source>
        <strain evidence="2">Fred_18-Q3-R57-64_BAT3C.431</strain>
    </source>
</reference>
<gene>
    <name evidence="2" type="ORF">IPJ89_03780</name>
</gene>
<keyword evidence="1" id="KW-1133">Transmembrane helix</keyword>
<name>A0A7T9DJ28_9ARCH</name>
<proteinExistence type="predicted"/>
<organism evidence="2">
    <name type="scientific">Candidatus Iainarchaeum sp</name>
    <dbReference type="NCBI Taxonomy" id="3101447"/>
    <lineage>
        <taxon>Archaea</taxon>
        <taxon>Candidatus Iainarchaeota</taxon>
        <taxon>Candidatus Iainarchaeia</taxon>
        <taxon>Candidatus Iainarchaeales</taxon>
        <taxon>Candidatus Iainarchaeaceae</taxon>
        <taxon>Candidatus Iainarchaeum</taxon>
    </lineage>
</organism>
<dbReference type="EMBL" id="CP064981">
    <property type="protein sequence ID" value="QQR92252.1"/>
    <property type="molecule type" value="Genomic_DNA"/>
</dbReference>
<sequence length="203" mass="21227">MSKKSTSGRVDFPQMVAIGVVIVVLGLFLANSTFLAIGTSITPPRTVSEFCYDTDSGQFPYDAGVVAVVALDSPIQTRLSNAQLIGYITSLSVVDDSGLPAKYKITFQPPGVTGNPISGMLTLDFDLGTGATTADESVTSETTSTVPDSQDDQAVLTEKYCVGNSIIGQKLFVGTDYTTVPVPLVYHFLSIGGTASGNVAELI</sequence>
<accession>A0A7T9DJ28</accession>
<feature type="transmembrane region" description="Helical" evidence="1">
    <location>
        <begin position="12"/>
        <end position="37"/>
    </location>
</feature>
<dbReference type="Proteomes" id="UP000596004">
    <property type="component" value="Chromosome"/>
</dbReference>
<dbReference type="AlphaFoldDB" id="A0A7T9DJ28"/>